<feature type="domain" description="Cytochrome c" evidence="10">
    <location>
        <begin position="28"/>
        <end position="108"/>
    </location>
</feature>
<keyword evidence="12" id="KW-1185">Reference proteome</keyword>
<feature type="chain" id="PRO_5027178669" description="Cytochrome c6" evidence="9">
    <location>
        <begin position="26"/>
        <end position="112"/>
    </location>
</feature>
<dbReference type="PANTHER" id="PTHR34688:SF2">
    <property type="entry name" value="CYTOCHROME C6, CHLOROPLASTIC"/>
    <property type="match status" value="1"/>
</dbReference>
<evidence type="ECO:0000256" key="7">
    <source>
        <dbReference type="ARBA" id="ARBA00023004"/>
    </source>
</evidence>
<comment type="function">
    <text evidence="9">Functions as an electron carrier between membrane-bound cytochrome b6-f and photosystem I in oxygenic photosynthesis.</text>
</comment>
<keyword evidence="4 9" id="KW-0349">Heme</keyword>
<dbReference type="Pfam" id="PF13442">
    <property type="entry name" value="Cytochrome_CBB3"/>
    <property type="match status" value="1"/>
</dbReference>
<dbReference type="AlphaFoldDB" id="A0A6M0RHD1"/>
<keyword evidence="6 9" id="KW-0249">Electron transport</keyword>
<name>A0A6M0RHD1_9CYAN</name>
<dbReference type="PRINTS" id="PR00605">
    <property type="entry name" value="CYTCHROMECIC"/>
</dbReference>
<sequence precursor="true">MKSILATVVAFVASAVFLIAPPAMAADAGAGAGAQVFAANCAACHIGGGNAVNPAKTLKKDDLVANGKDTVDAITTQVTNGNAGMPSFGGRLTPEQIENVASYVLAQSDKGW</sequence>
<dbReference type="GO" id="GO:0015979">
    <property type="term" value="P:photosynthesis"/>
    <property type="evidence" value="ECO:0007669"/>
    <property type="project" value="UniProtKB-UniRule"/>
</dbReference>
<keyword evidence="5 9" id="KW-0479">Metal-binding</keyword>
<evidence type="ECO:0000256" key="2">
    <source>
        <dbReference type="ARBA" id="ARBA00009650"/>
    </source>
</evidence>
<dbReference type="GO" id="GO:0005506">
    <property type="term" value="F:iron ion binding"/>
    <property type="evidence" value="ECO:0007669"/>
    <property type="project" value="InterPro"/>
</dbReference>
<evidence type="ECO:0000256" key="3">
    <source>
        <dbReference type="ARBA" id="ARBA00022448"/>
    </source>
</evidence>
<dbReference type="InterPro" id="IPR009056">
    <property type="entry name" value="Cyt_c-like_dom"/>
</dbReference>
<comment type="similarity">
    <text evidence="2 9">Belongs to the cytochrome c family. PetJ subfamily.</text>
</comment>
<accession>A0A6M0RHD1</accession>
<evidence type="ECO:0000313" key="11">
    <source>
        <dbReference type="EMBL" id="NEZ55666.1"/>
    </source>
</evidence>
<proteinExistence type="inferred from homology"/>
<keyword evidence="9" id="KW-0732">Signal</keyword>
<dbReference type="InterPro" id="IPR036909">
    <property type="entry name" value="Cyt_c-like_dom_sf"/>
</dbReference>
<feature type="binding site" description="covalent" evidence="9">
    <location>
        <position position="44"/>
    </location>
    <ligand>
        <name>heme c</name>
        <dbReference type="ChEBI" id="CHEBI:61717"/>
    </ligand>
</feature>
<comment type="caution">
    <text evidence="11">The sequence shown here is derived from an EMBL/GenBank/DDBJ whole genome shotgun (WGS) entry which is preliminary data.</text>
</comment>
<dbReference type="PANTHER" id="PTHR34688">
    <property type="entry name" value="CYTOCHROME C6, CHLOROPLASTIC"/>
    <property type="match status" value="1"/>
</dbReference>
<evidence type="ECO:0000256" key="4">
    <source>
        <dbReference type="ARBA" id="ARBA00022617"/>
    </source>
</evidence>
<dbReference type="SUPFAM" id="SSF46626">
    <property type="entry name" value="Cytochrome c"/>
    <property type="match status" value="1"/>
</dbReference>
<evidence type="ECO:0000256" key="6">
    <source>
        <dbReference type="ARBA" id="ARBA00022982"/>
    </source>
</evidence>
<dbReference type="Proteomes" id="UP000481033">
    <property type="component" value="Unassembled WGS sequence"/>
</dbReference>
<keyword evidence="9" id="KW-0602">Photosynthesis</keyword>
<evidence type="ECO:0000259" key="10">
    <source>
        <dbReference type="PROSITE" id="PS51007"/>
    </source>
</evidence>
<dbReference type="EMBL" id="QXHD01000004">
    <property type="protein sequence ID" value="NEZ55666.1"/>
    <property type="molecule type" value="Genomic_DNA"/>
</dbReference>
<dbReference type="HAMAP" id="MF_00594">
    <property type="entry name" value="Cytc_PetJ"/>
    <property type="match status" value="1"/>
</dbReference>
<keyword evidence="8 9" id="KW-0793">Thylakoid</keyword>
<dbReference type="InterPro" id="IPR008168">
    <property type="entry name" value="Cyt_C_IC"/>
</dbReference>
<comment type="subunit">
    <text evidence="9">Monomer.</text>
</comment>
<dbReference type="GO" id="GO:0020037">
    <property type="term" value="F:heme binding"/>
    <property type="evidence" value="ECO:0007669"/>
    <property type="project" value="InterPro"/>
</dbReference>
<evidence type="ECO:0000256" key="5">
    <source>
        <dbReference type="ARBA" id="ARBA00022723"/>
    </source>
</evidence>
<feature type="signal peptide" evidence="9">
    <location>
        <begin position="1"/>
        <end position="25"/>
    </location>
</feature>
<comment type="subcellular location">
    <subcellularLocation>
        <location evidence="1 9">Cellular thylakoid lumen</location>
    </subcellularLocation>
</comment>
<feature type="binding site" description="covalent" evidence="9">
    <location>
        <position position="41"/>
    </location>
    <ligand>
        <name>heme c</name>
        <dbReference type="ChEBI" id="CHEBI:61717"/>
    </ligand>
</feature>
<dbReference type="NCBIfam" id="NF045930">
    <property type="entry name" value="Cytc6PetJCyano"/>
    <property type="match status" value="1"/>
</dbReference>
<dbReference type="Gene3D" id="1.10.760.10">
    <property type="entry name" value="Cytochrome c-like domain"/>
    <property type="match status" value="1"/>
</dbReference>
<keyword evidence="7 9" id="KW-0408">Iron</keyword>
<reference evidence="11 12" key="1">
    <citation type="journal article" date="2020" name="Microb. Ecol.">
        <title>Ecogenomics of the Marine Benthic Filamentous Cyanobacterium Adonisia.</title>
        <authorList>
            <person name="Walter J.M."/>
            <person name="Coutinho F.H."/>
            <person name="Leomil L."/>
            <person name="Hargreaves P.I."/>
            <person name="Campeao M.E."/>
            <person name="Vieira V.V."/>
            <person name="Silva B.S."/>
            <person name="Fistarol G.O."/>
            <person name="Salomon P.S."/>
            <person name="Sawabe T."/>
            <person name="Mino S."/>
            <person name="Hosokawa M."/>
            <person name="Miyashita H."/>
            <person name="Maruyama F."/>
            <person name="van Verk M.C."/>
            <person name="Dutilh B.E."/>
            <person name="Thompson C.C."/>
            <person name="Thompson F.L."/>
        </authorList>
    </citation>
    <scope>NUCLEOTIDE SEQUENCE [LARGE SCALE GENOMIC DNA]</scope>
    <source>
        <strain evidence="11 12">CCMR0081</strain>
    </source>
</reference>
<keyword evidence="3 9" id="KW-0813">Transport</keyword>
<evidence type="ECO:0000313" key="12">
    <source>
        <dbReference type="Proteomes" id="UP000481033"/>
    </source>
</evidence>
<gene>
    <name evidence="9" type="primary">petJ</name>
    <name evidence="11" type="ORF">DXZ20_08275</name>
</gene>
<feature type="binding site" description="axial binding residue" evidence="9">
    <location>
        <position position="85"/>
    </location>
    <ligand>
        <name>heme c</name>
        <dbReference type="ChEBI" id="CHEBI:61717"/>
    </ligand>
    <ligandPart>
        <name>Fe</name>
        <dbReference type="ChEBI" id="CHEBI:18248"/>
    </ligandPart>
</feature>
<evidence type="ECO:0000256" key="8">
    <source>
        <dbReference type="ARBA" id="ARBA00023078"/>
    </source>
</evidence>
<organism evidence="11 12">
    <name type="scientific">Adonisia turfae CCMR0081</name>
    <dbReference type="NCBI Taxonomy" id="2292702"/>
    <lineage>
        <taxon>Bacteria</taxon>
        <taxon>Bacillati</taxon>
        <taxon>Cyanobacteriota</taxon>
        <taxon>Adonisia</taxon>
        <taxon>Adonisia turfae</taxon>
    </lineage>
</organism>
<dbReference type="RefSeq" id="WP_163697553.1">
    <property type="nucleotide sequence ID" value="NZ_QXHD01000004.1"/>
</dbReference>
<comment type="PTM">
    <text evidence="9">Binds 1 heme c group per subunit.</text>
</comment>
<feature type="binding site" description="axial binding residue" evidence="9">
    <location>
        <position position="45"/>
    </location>
    <ligand>
        <name>heme c</name>
        <dbReference type="ChEBI" id="CHEBI:61717"/>
    </ligand>
    <ligandPart>
        <name>Fe</name>
        <dbReference type="ChEBI" id="CHEBI:18248"/>
    </ligandPart>
</feature>
<evidence type="ECO:0000256" key="1">
    <source>
        <dbReference type="ARBA" id="ARBA00004518"/>
    </source>
</evidence>
<dbReference type="PROSITE" id="PS51007">
    <property type="entry name" value="CYTC"/>
    <property type="match status" value="1"/>
</dbReference>
<evidence type="ECO:0000256" key="9">
    <source>
        <dbReference type="HAMAP-Rule" id="MF_00594"/>
    </source>
</evidence>
<dbReference type="GO" id="GO:0009055">
    <property type="term" value="F:electron transfer activity"/>
    <property type="evidence" value="ECO:0007669"/>
    <property type="project" value="UniProtKB-UniRule"/>
</dbReference>
<dbReference type="InterPro" id="IPR023655">
    <property type="entry name" value="Cyt_C6"/>
</dbReference>
<dbReference type="GO" id="GO:0031979">
    <property type="term" value="C:plasma membrane-derived thylakoid lumen"/>
    <property type="evidence" value="ECO:0007669"/>
    <property type="project" value="UniProtKB-SubCell"/>
</dbReference>
<protein>
    <recommendedName>
        <fullName evidence="9">Cytochrome c6</fullName>
    </recommendedName>
    <alternativeName>
        <fullName evidence="9">Cytochrome c-553</fullName>
    </alternativeName>
    <alternativeName>
        <fullName evidence="9">Cytochrome c553</fullName>
    </alternativeName>
    <alternativeName>
        <fullName evidence="9">Soluble cytochrome f</fullName>
    </alternativeName>
</protein>